<evidence type="ECO:0000313" key="2">
    <source>
        <dbReference type="Proteomes" id="UP000541583"/>
    </source>
</evidence>
<accession>A0ABR6PIR5</accession>
<dbReference type="EMBL" id="JACHCB010000004">
    <property type="protein sequence ID" value="MBB6109498.1"/>
    <property type="molecule type" value="Genomic_DNA"/>
</dbReference>
<protein>
    <submittedName>
        <fullName evidence="1">Uncharacterized protein</fullName>
    </submittedName>
</protein>
<comment type="caution">
    <text evidence="1">The sequence shown here is derived from an EMBL/GenBank/DDBJ whole genome shotgun (WGS) entry which is preliminary data.</text>
</comment>
<proteinExistence type="predicted"/>
<dbReference type="RefSeq" id="WP_139332269.1">
    <property type="nucleotide sequence ID" value="NZ_FTMG01000004.1"/>
</dbReference>
<organism evidence="1 2">
    <name type="scientific">Mucilaginibacter lappiensis</name>
    <dbReference type="NCBI Taxonomy" id="354630"/>
    <lineage>
        <taxon>Bacteria</taxon>
        <taxon>Pseudomonadati</taxon>
        <taxon>Bacteroidota</taxon>
        <taxon>Sphingobacteriia</taxon>
        <taxon>Sphingobacteriales</taxon>
        <taxon>Sphingobacteriaceae</taxon>
        <taxon>Mucilaginibacter</taxon>
    </lineage>
</organism>
<evidence type="ECO:0000313" key="1">
    <source>
        <dbReference type="EMBL" id="MBB6109498.1"/>
    </source>
</evidence>
<dbReference type="Proteomes" id="UP000541583">
    <property type="component" value="Unassembled WGS sequence"/>
</dbReference>
<reference evidence="1 2" key="1">
    <citation type="submission" date="2020-08" db="EMBL/GenBank/DDBJ databases">
        <title>Genomic Encyclopedia of Type Strains, Phase IV (KMG-V): Genome sequencing to study the core and pangenomes of soil and plant-associated prokaryotes.</title>
        <authorList>
            <person name="Whitman W."/>
        </authorList>
    </citation>
    <scope>NUCLEOTIDE SEQUENCE [LARGE SCALE GENOMIC DNA]</scope>
    <source>
        <strain evidence="1 2">ANJLi2</strain>
    </source>
</reference>
<keyword evidence="2" id="KW-1185">Reference proteome</keyword>
<name>A0ABR6PIR5_9SPHI</name>
<gene>
    <name evidence="1" type="ORF">HDF23_002245</name>
</gene>
<sequence>MFERKRYINMLSEDKSGRIPTPGTSFFGTRRSHGFELDGRKQINAFVGPVEAETTQVTHAEILPQDGVVQQEGENKDEVNPTEIKASTGPNCDPQGITIDQFLNQSGNTDDSFGKTTLNRDDVTFPEAILKNGELQKTVAGMPVSSFYLLPQTFKDKGSVIIQDGGSSEENHFCPKGTYDKHWQITQSGSNKIKEGEQEHCSDLTLAFNLSLAKFRDAVNSAAGKKFSSQSQANKYLEKQIGVHPDQWNNYFWCLASKTRIRDTQKWHYPKSLRTRVDEHCQKAITVLGTSNLPDIGLHPSTEIIKDCDAKASDKK</sequence>